<dbReference type="GO" id="GO:0020037">
    <property type="term" value="F:heme binding"/>
    <property type="evidence" value="ECO:0007669"/>
    <property type="project" value="InterPro"/>
</dbReference>
<keyword evidence="6" id="KW-0732">Signal</keyword>
<dbReference type="OrthoDB" id="8535774at2"/>
<feature type="binding site" description="covalent" evidence="4">
    <location>
        <position position="91"/>
    </location>
    <ligand>
        <name>heme c</name>
        <dbReference type="ChEBI" id="CHEBI:61717"/>
    </ligand>
</feature>
<feature type="signal peptide" evidence="6">
    <location>
        <begin position="1"/>
        <end position="30"/>
    </location>
</feature>
<feature type="chain" id="PRO_5015306060" evidence="6">
    <location>
        <begin position="31"/>
        <end position="180"/>
    </location>
</feature>
<gene>
    <name evidence="8" type="ORF">NMK_2904</name>
</gene>
<dbReference type="EMBL" id="BDOQ01000018">
    <property type="protein sequence ID" value="GBG15301.1"/>
    <property type="molecule type" value="Genomic_DNA"/>
</dbReference>
<evidence type="ECO:0000256" key="1">
    <source>
        <dbReference type="ARBA" id="ARBA00022617"/>
    </source>
</evidence>
<dbReference type="InterPro" id="IPR009153">
    <property type="entry name" value="Cyt_cL"/>
</dbReference>
<feature type="domain" description="Cytochrome c" evidence="7">
    <location>
        <begin position="77"/>
        <end position="165"/>
    </location>
</feature>
<dbReference type="Pfam" id="PF13442">
    <property type="entry name" value="Cytochrome_CBB3"/>
    <property type="match status" value="1"/>
</dbReference>
<dbReference type="InterPro" id="IPR009056">
    <property type="entry name" value="Cyt_c-like_dom"/>
</dbReference>
<dbReference type="Gene3D" id="1.10.760.10">
    <property type="entry name" value="Cytochrome c-like domain"/>
    <property type="match status" value="1"/>
</dbReference>
<keyword evidence="3 5" id="KW-0408">Iron</keyword>
<keyword evidence="1 4" id="KW-0349">Heme</keyword>
<dbReference type="GO" id="GO:0042597">
    <property type="term" value="C:periplasmic space"/>
    <property type="evidence" value="ECO:0007669"/>
    <property type="project" value="InterPro"/>
</dbReference>
<accession>A0A2R5FGB8</accession>
<evidence type="ECO:0000313" key="8">
    <source>
        <dbReference type="EMBL" id="GBG15301.1"/>
    </source>
</evidence>
<protein>
    <submittedName>
        <fullName evidence="8">Cytochrome C</fullName>
    </submittedName>
</protein>
<evidence type="ECO:0000259" key="7">
    <source>
        <dbReference type="PROSITE" id="PS51007"/>
    </source>
</evidence>
<proteinExistence type="predicted"/>
<comment type="caution">
    <text evidence="8">The sequence shown here is derived from an EMBL/GenBank/DDBJ whole genome shotgun (WGS) entry which is preliminary data.</text>
</comment>
<keyword evidence="2 5" id="KW-0479">Metal-binding</keyword>
<evidence type="ECO:0000256" key="6">
    <source>
        <dbReference type="SAM" id="SignalP"/>
    </source>
</evidence>
<evidence type="ECO:0000256" key="3">
    <source>
        <dbReference type="ARBA" id="ARBA00023004"/>
    </source>
</evidence>
<evidence type="ECO:0000313" key="9">
    <source>
        <dbReference type="Proteomes" id="UP000245081"/>
    </source>
</evidence>
<dbReference type="GO" id="GO:0009055">
    <property type="term" value="F:electron transfer activity"/>
    <property type="evidence" value="ECO:0007669"/>
    <property type="project" value="InterPro"/>
</dbReference>
<dbReference type="SUPFAM" id="SSF46626">
    <property type="entry name" value="Cytochrome c"/>
    <property type="match status" value="1"/>
</dbReference>
<dbReference type="InterPro" id="IPR036909">
    <property type="entry name" value="Cyt_c-like_dom_sf"/>
</dbReference>
<reference evidence="8 9" key="1">
    <citation type="journal article" date="2018" name="Environ. Microbiol.">
        <title>Isolation and genomic characterization of Novimethylophilus kurashikiensis gen. nov. sp. nov., a new lanthanide-dependent methylotrophic species of Methylophilaceae.</title>
        <authorList>
            <person name="Lv H."/>
            <person name="Sahin N."/>
            <person name="Tani A."/>
        </authorList>
    </citation>
    <scope>NUCLEOTIDE SEQUENCE [LARGE SCALE GENOMIC DNA]</scope>
    <source>
        <strain evidence="8 9">La2-4</strain>
    </source>
</reference>
<dbReference type="GO" id="GO:0005506">
    <property type="term" value="F:iron ion binding"/>
    <property type="evidence" value="ECO:0007669"/>
    <property type="project" value="InterPro"/>
</dbReference>
<dbReference type="RefSeq" id="WP_109016460.1">
    <property type="nucleotide sequence ID" value="NZ_BDOQ01000018.1"/>
</dbReference>
<organism evidence="8 9">
    <name type="scientific">Novimethylophilus kurashikiensis</name>
    <dbReference type="NCBI Taxonomy" id="1825523"/>
    <lineage>
        <taxon>Bacteria</taxon>
        <taxon>Pseudomonadati</taxon>
        <taxon>Pseudomonadota</taxon>
        <taxon>Betaproteobacteria</taxon>
        <taxon>Nitrosomonadales</taxon>
        <taxon>Methylophilaceae</taxon>
        <taxon>Novimethylophilus</taxon>
    </lineage>
</organism>
<feature type="binding site" description="axial binding residue" evidence="5">
    <location>
        <position position="95"/>
    </location>
    <ligand>
        <name>heme c</name>
        <dbReference type="ChEBI" id="CHEBI:61717"/>
    </ligand>
    <ligandPart>
        <name>Fe</name>
        <dbReference type="ChEBI" id="CHEBI:18248"/>
    </ligandPart>
</feature>
<keyword evidence="9" id="KW-1185">Reference proteome</keyword>
<evidence type="ECO:0000256" key="2">
    <source>
        <dbReference type="ARBA" id="ARBA00022723"/>
    </source>
</evidence>
<evidence type="ECO:0000256" key="4">
    <source>
        <dbReference type="PIRSR" id="PIRSR000008-1"/>
    </source>
</evidence>
<sequence>MVSKKLGKARSILAVLALGGAMVVSGNVAAECKFVSTKGDGTQPLIIKPTDKDTPEAKQFLETCVNPYTKRFANDPEAAKAGKKKFGYYSCTQCHGGNAGGQTGPSITDDRWQYAKHVTDKGMFETIAGGSDAGMPTWHQQPSENPELLSTDDILQIMGWLRSMYKGGGDKPWLDEKPVQ</sequence>
<dbReference type="Proteomes" id="UP000245081">
    <property type="component" value="Unassembled WGS sequence"/>
</dbReference>
<dbReference type="PROSITE" id="PS51007">
    <property type="entry name" value="CYTC"/>
    <property type="match status" value="1"/>
</dbReference>
<name>A0A2R5FGB8_9PROT</name>
<comment type="PTM">
    <text evidence="4">Binds 1 heme c group covalently per subunit.</text>
</comment>
<feature type="binding site" description="covalent" evidence="4">
    <location>
        <position position="94"/>
    </location>
    <ligand>
        <name>heme c</name>
        <dbReference type="ChEBI" id="CHEBI:61717"/>
    </ligand>
</feature>
<dbReference type="AlphaFoldDB" id="A0A2R5FGB8"/>
<evidence type="ECO:0000256" key="5">
    <source>
        <dbReference type="PIRSR" id="PIRSR000008-2"/>
    </source>
</evidence>
<dbReference type="PIRSF" id="PIRSF000008">
    <property type="entry name" value="Cytochrome_c551i"/>
    <property type="match status" value="1"/>
</dbReference>